<dbReference type="GO" id="GO:0003735">
    <property type="term" value="F:structural constituent of ribosome"/>
    <property type="evidence" value="ECO:0000318"/>
    <property type="project" value="GO_Central"/>
</dbReference>
<evidence type="ECO:0000256" key="1">
    <source>
        <dbReference type="ARBA" id="ARBA00004496"/>
    </source>
</evidence>
<organism evidence="7 8">
    <name type="scientific">Musa acuminata subsp. malaccensis</name>
    <name type="common">Wild banana</name>
    <name type="synonym">Musa malaccensis</name>
    <dbReference type="NCBI Taxonomy" id="214687"/>
    <lineage>
        <taxon>Eukaryota</taxon>
        <taxon>Viridiplantae</taxon>
        <taxon>Streptophyta</taxon>
        <taxon>Embryophyta</taxon>
        <taxon>Tracheophyta</taxon>
        <taxon>Spermatophyta</taxon>
        <taxon>Magnoliopsida</taxon>
        <taxon>Liliopsida</taxon>
        <taxon>Zingiberales</taxon>
        <taxon>Musaceae</taxon>
        <taxon>Musa</taxon>
    </lineage>
</organism>
<dbReference type="PANTHER" id="PTHR12146">
    <property type="entry name" value="40S RIBOSOMAL PROTEIN S10"/>
    <property type="match status" value="1"/>
</dbReference>
<dbReference type="EnsemblPlants" id="Ma08_t33090.1">
    <property type="protein sequence ID" value="Ma08_p33090.1"/>
    <property type="gene ID" value="Ma08_g33090"/>
</dbReference>
<keyword evidence="4" id="KW-0689">Ribosomal protein</keyword>
<dbReference type="InterPro" id="IPR005326">
    <property type="entry name" value="Plectin_eS10_N"/>
</dbReference>
<dbReference type="Pfam" id="PF03501">
    <property type="entry name" value="S10_plectin"/>
    <property type="match status" value="1"/>
</dbReference>
<dbReference type="Gramene" id="Ma08_t33090.1">
    <property type="protein sequence ID" value="Ma08_p33090.1"/>
    <property type="gene ID" value="Ma08_g33090"/>
</dbReference>
<evidence type="ECO:0000256" key="2">
    <source>
        <dbReference type="ARBA" id="ARBA00007278"/>
    </source>
</evidence>
<dbReference type="InParanoid" id="A0A804KDI8"/>
<evidence type="ECO:0000313" key="8">
    <source>
        <dbReference type="Proteomes" id="UP000012960"/>
    </source>
</evidence>
<protein>
    <recommendedName>
        <fullName evidence="6">Plectin/eS10 N-terminal domain-containing protein</fullName>
    </recommendedName>
</protein>
<accession>A0A804KDI8</accession>
<dbReference type="GO" id="GO:0022627">
    <property type="term" value="C:cytosolic small ribosomal subunit"/>
    <property type="evidence" value="ECO:0000318"/>
    <property type="project" value="GO_Central"/>
</dbReference>
<keyword evidence="5" id="KW-0687">Ribonucleoprotein</keyword>
<name>A0A804KDI8_MUSAM</name>
<comment type="similarity">
    <text evidence="2">Belongs to the eukaryotic ribosomal protein eS10 family.</text>
</comment>
<dbReference type="Gene3D" id="1.10.10.10">
    <property type="entry name" value="Winged helix-like DNA-binding domain superfamily/Winged helix DNA-binding domain"/>
    <property type="match status" value="1"/>
</dbReference>
<feature type="domain" description="Plectin/eS10 N-terminal" evidence="6">
    <location>
        <begin position="30"/>
        <end position="110"/>
    </location>
</feature>
<reference evidence="7" key="1">
    <citation type="submission" date="2021-05" db="UniProtKB">
        <authorList>
            <consortium name="EnsemblPlants"/>
        </authorList>
    </citation>
    <scope>IDENTIFICATION</scope>
    <source>
        <strain evidence="7">subsp. malaccensis</strain>
    </source>
</reference>
<keyword evidence="3" id="KW-0963">Cytoplasm</keyword>
<dbReference type="InterPro" id="IPR037447">
    <property type="entry name" value="Ribosomal_eS10"/>
</dbReference>
<evidence type="ECO:0000256" key="5">
    <source>
        <dbReference type="ARBA" id="ARBA00023274"/>
    </source>
</evidence>
<evidence type="ECO:0000256" key="3">
    <source>
        <dbReference type="ARBA" id="ARBA00022490"/>
    </source>
</evidence>
<dbReference type="GO" id="GO:0003723">
    <property type="term" value="F:RNA binding"/>
    <property type="evidence" value="ECO:0000318"/>
    <property type="project" value="GO_Central"/>
</dbReference>
<evidence type="ECO:0000313" key="7">
    <source>
        <dbReference type="EnsemblPlants" id="Ma08_p33090.1"/>
    </source>
</evidence>
<sequence length="211" mass="24683">MRVVRPRPNQVPLLTQFYPRSPPVLLSQIIPKKNRREICKYLFQEGLLYAKKDYNLAKHPEMDVPNLQVIKRMQIFKSREYVRETFAWQHYYWYLADDDRRPARLALALPVTAPGDHHDSKEIGQDLGIGMDVGVVLVLEVLRVILVTRAAHLRSFSHLSGYASTHISYLYSKLFSYHQNLLRVLRGQSRMPFLVVFLVENDEKFFLAVTL</sequence>
<keyword evidence="8" id="KW-1185">Reference proteome</keyword>
<proteinExistence type="inferred from homology"/>
<comment type="subcellular location">
    <subcellularLocation>
        <location evidence="1">Cytoplasm</location>
    </subcellularLocation>
</comment>
<evidence type="ECO:0000259" key="6">
    <source>
        <dbReference type="Pfam" id="PF03501"/>
    </source>
</evidence>
<dbReference type="PANTHER" id="PTHR12146:SF0">
    <property type="entry name" value="RIBOSOMAL PROTEIN S10"/>
    <property type="match status" value="1"/>
</dbReference>
<dbReference type="AlphaFoldDB" id="A0A804KDI8"/>
<dbReference type="InterPro" id="IPR036388">
    <property type="entry name" value="WH-like_DNA-bd_sf"/>
</dbReference>
<dbReference type="Proteomes" id="UP000012960">
    <property type="component" value="Unplaced"/>
</dbReference>
<evidence type="ECO:0000256" key="4">
    <source>
        <dbReference type="ARBA" id="ARBA00022980"/>
    </source>
</evidence>